<keyword evidence="2" id="KW-1185">Reference proteome</keyword>
<name>A0A284QS65_ARMOS</name>
<proteinExistence type="predicted"/>
<sequence length="146" mass="16833">MFEECSHIIPAAGRGILLAYVNIHDRQPPIRPMEGSFHSSAFGHRSIRSKDLVSAGLRVSNNVQTLPPFSSRAKSGALRHWKSRYLWWRDRNGLYTLNEICTLLQLRVNTLATIDQIMHRLSIFMYRYPTGPFSRGSYTCQILRQI</sequence>
<gene>
    <name evidence="1" type="ORF">ARMOST_02621</name>
</gene>
<accession>A0A284QS65</accession>
<dbReference type="EMBL" id="FUEG01000002">
    <property type="protein sequence ID" value="SJK99328.1"/>
    <property type="molecule type" value="Genomic_DNA"/>
</dbReference>
<organism evidence="1 2">
    <name type="scientific">Armillaria ostoyae</name>
    <name type="common">Armillaria root rot fungus</name>
    <dbReference type="NCBI Taxonomy" id="47428"/>
    <lineage>
        <taxon>Eukaryota</taxon>
        <taxon>Fungi</taxon>
        <taxon>Dikarya</taxon>
        <taxon>Basidiomycota</taxon>
        <taxon>Agaricomycotina</taxon>
        <taxon>Agaricomycetes</taxon>
        <taxon>Agaricomycetidae</taxon>
        <taxon>Agaricales</taxon>
        <taxon>Marasmiineae</taxon>
        <taxon>Physalacriaceae</taxon>
        <taxon>Armillaria</taxon>
    </lineage>
</organism>
<dbReference type="AlphaFoldDB" id="A0A284QS65"/>
<protein>
    <submittedName>
        <fullName evidence="1">Uncharacterized protein</fullName>
    </submittedName>
</protein>
<evidence type="ECO:0000313" key="2">
    <source>
        <dbReference type="Proteomes" id="UP000219338"/>
    </source>
</evidence>
<reference evidence="2" key="1">
    <citation type="journal article" date="2017" name="Nat. Ecol. Evol.">
        <title>Genome expansion and lineage-specific genetic innovations in the forest pathogenic fungi Armillaria.</title>
        <authorList>
            <person name="Sipos G."/>
            <person name="Prasanna A.N."/>
            <person name="Walter M.C."/>
            <person name="O'Connor E."/>
            <person name="Balint B."/>
            <person name="Krizsan K."/>
            <person name="Kiss B."/>
            <person name="Hess J."/>
            <person name="Varga T."/>
            <person name="Slot J."/>
            <person name="Riley R."/>
            <person name="Boka B."/>
            <person name="Rigling D."/>
            <person name="Barry K."/>
            <person name="Lee J."/>
            <person name="Mihaltcheva S."/>
            <person name="LaButti K."/>
            <person name="Lipzen A."/>
            <person name="Waldron R."/>
            <person name="Moloney N.M."/>
            <person name="Sperisen C."/>
            <person name="Kredics L."/>
            <person name="Vagvoelgyi C."/>
            <person name="Patrignani A."/>
            <person name="Fitzpatrick D."/>
            <person name="Nagy I."/>
            <person name="Doyle S."/>
            <person name="Anderson J.B."/>
            <person name="Grigoriev I.V."/>
            <person name="Gueldener U."/>
            <person name="Muensterkoetter M."/>
            <person name="Nagy L.G."/>
        </authorList>
    </citation>
    <scope>NUCLEOTIDE SEQUENCE [LARGE SCALE GENOMIC DNA]</scope>
    <source>
        <strain evidence="2">C18/9</strain>
    </source>
</reference>
<evidence type="ECO:0000313" key="1">
    <source>
        <dbReference type="EMBL" id="SJK99328.1"/>
    </source>
</evidence>
<dbReference type="Proteomes" id="UP000219338">
    <property type="component" value="Unassembled WGS sequence"/>
</dbReference>